<dbReference type="PANTHER" id="PTHR47331">
    <property type="entry name" value="PHD-TYPE DOMAIN-CONTAINING PROTEIN"/>
    <property type="match status" value="1"/>
</dbReference>
<evidence type="ECO:0000313" key="3">
    <source>
        <dbReference type="EMBL" id="KAK2564377.1"/>
    </source>
</evidence>
<reference evidence="3" key="2">
    <citation type="journal article" date="2023" name="Science">
        <title>Genomic signatures of disease resistance in endangered staghorn corals.</title>
        <authorList>
            <person name="Vollmer S.V."/>
            <person name="Selwyn J.D."/>
            <person name="Despard B.A."/>
            <person name="Roesel C.L."/>
        </authorList>
    </citation>
    <scope>NUCLEOTIDE SEQUENCE</scope>
    <source>
        <strain evidence="3">K2</strain>
    </source>
</reference>
<dbReference type="AlphaFoldDB" id="A0AAD9V803"/>
<gene>
    <name evidence="3" type="ORF">P5673_011802</name>
</gene>
<comment type="caution">
    <text evidence="3">The sequence shown here is derived from an EMBL/GenBank/DDBJ whole genome shotgun (WGS) entry which is preliminary data.</text>
</comment>
<keyword evidence="4" id="KW-1185">Reference proteome</keyword>
<feature type="coiled-coil region" evidence="1">
    <location>
        <begin position="175"/>
        <end position="227"/>
    </location>
</feature>
<feature type="region of interest" description="Disordered" evidence="2">
    <location>
        <begin position="147"/>
        <end position="173"/>
    </location>
</feature>
<name>A0AAD9V803_ACRCE</name>
<organism evidence="3 4">
    <name type="scientific">Acropora cervicornis</name>
    <name type="common">Staghorn coral</name>
    <dbReference type="NCBI Taxonomy" id="6130"/>
    <lineage>
        <taxon>Eukaryota</taxon>
        <taxon>Metazoa</taxon>
        <taxon>Cnidaria</taxon>
        <taxon>Anthozoa</taxon>
        <taxon>Hexacorallia</taxon>
        <taxon>Scleractinia</taxon>
        <taxon>Astrocoeniina</taxon>
        <taxon>Acroporidae</taxon>
        <taxon>Acropora</taxon>
    </lineage>
</organism>
<proteinExistence type="predicted"/>
<dbReference type="EMBL" id="JARQWQ010000022">
    <property type="protein sequence ID" value="KAK2564377.1"/>
    <property type="molecule type" value="Genomic_DNA"/>
</dbReference>
<evidence type="ECO:0000256" key="2">
    <source>
        <dbReference type="SAM" id="MobiDB-lite"/>
    </source>
</evidence>
<evidence type="ECO:0000256" key="1">
    <source>
        <dbReference type="SAM" id="Coils"/>
    </source>
</evidence>
<dbReference type="PANTHER" id="PTHR47331:SF4">
    <property type="entry name" value="PEPTIDASE S1 DOMAIN-CONTAINING PROTEIN"/>
    <property type="match status" value="1"/>
</dbReference>
<evidence type="ECO:0000313" key="4">
    <source>
        <dbReference type="Proteomes" id="UP001249851"/>
    </source>
</evidence>
<accession>A0AAD9V803</accession>
<keyword evidence="1" id="KW-0175">Coiled coil</keyword>
<protein>
    <submittedName>
        <fullName evidence="3">Uncharacterized protein</fullName>
    </submittedName>
</protein>
<sequence length="435" mass="49179">MDMELETLSPRAISPLNGIVDFQETRADVAVDARKRIPTEKGRQFEIQRLKESRKTALANLTKQINVILPLLADFENEKQVRIEVVQLDQLFVKMQEVHDMYLSALDDESEIELARQWYDARDKDVLRSKQRINDYLHDAKKLRSGLHDTNSVKSKSSRHSRGSHSSSSSTKLRLIEAKARAAALEVEARFLKEKQALRMTSEELGLRQKIAEAKAEERTYEEFDEEQNIDGMNNYLEGVEAKLTATPFLSEAKPNDQTTLRVPFGSTVATTPPVTSPTFVTTAGVNPAARPFVSRNPPIKEEYGTPIDTKLSHIKGEECVHKFESDPSGGESAKPDQSYLDIHRKQTELTQMIATQQARSLLPSHEPPTFSGDIMSYPAFIAAFETLIESKVDNSSELLYFLDQYTRGKAKELIKGCLQMKGEDSYKEARRLLK</sequence>
<dbReference type="Proteomes" id="UP001249851">
    <property type="component" value="Unassembled WGS sequence"/>
</dbReference>
<reference evidence="3" key="1">
    <citation type="journal article" date="2023" name="G3 (Bethesda)">
        <title>Whole genome assembly and annotation of the endangered Caribbean coral Acropora cervicornis.</title>
        <authorList>
            <person name="Selwyn J.D."/>
            <person name="Vollmer S.V."/>
        </authorList>
    </citation>
    <scope>NUCLEOTIDE SEQUENCE</scope>
    <source>
        <strain evidence="3">K2</strain>
    </source>
</reference>